<accession>A0A9J7KVW1</accession>
<reference evidence="2" key="1">
    <citation type="journal article" date="2020" name="Nat. Ecol. Evol.">
        <title>Deeply conserved synteny resolves early events in vertebrate evolution.</title>
        <authorList>
            <person name="Simakov O."/>
            <person name="Marletaz F."/>
            <person name="Yue J.X."/>
            <person name="O'Connell B."/>
            <person name="Jenkins J."/>
            <person name="Brandt A."/>
            <person name="Calef R."/>
            <person name="Tung C.H."/>
            <person name="Huang T.K."/>
            <person name="Schmutz J."/>
            <person name="Satoh N."/>
            <person name="Yu J.K."/>
            <person name="Putnam N.H."/>
            <person name="Green R.E."/>
            <person name="Rokhsar D.S."/>
        </authorList>
    </citation>
    <scope>NUCLEOTIDE SEQUENCE [LARGE SCALE GENOMIC DNA]</scope>
    <source>
        <strain evidence="2">S238N-H82</strain>
    </source>
</reference>
<evidence type="ECO:0000313" key="3">
    <source>
        <dbReference type="RefSeq" id="XP_035671283.1"/>
    </source>
</evidence>
<dbReference type="SMART" id="SM00034">
    <property type="entry name" value="CLECT"/>
    <property type="match status" value="1"/>
</dbReference>
<reference evidence="3" key="2">
    <citation type="submission" date="2025-08" db="UniProtKB">
        <authorList>
            <consortium name="RefSeq"/>
        </authorList>
    </citation>
    <scope>IDENTIFICATION</scope>
    <source>
        <strain evidence="3">S238N-H82</strain>
        <tissue evidence="3">Testes</tissue>
    </source>
</reference>
<dbReference type="OrthoDB" id="10047605at2759"/>
<protein>
    <submittedName>
        <fullName evidence="3">Lactose-binding lectin l-2-like</fullName>
    </submittedName>
</protein>
<proteinExistence type="predicted"/>
<dbReference type="PANTHER" id="PTHR22801:SF63">
    <property type="entry name" value="C-TYPE LECTIN DOMAIN-CONTAINING PROTEIN"/>
    <property type="match status" value="1"/>
</dbReference>
<name>A0A9J7KVW1_BRAFL</name>
<evidence type="ECO:0000313" key="2">
    <source>
        <dbReference type="Proteomes" id="UP000001554"/>
    </source>
</evidence>
<dbReference type="OMA" id="WERDAIM"/>
<feature type="domain" description="C-type lectin" evidence="1">
    <location>
        <begin position="46"/>
        <end position="164"/>
    </location>
</feature>
<dbReference type="GeneID" id="118412503"/>
<gene>
    <name evidence="3" type="primary">LOC118412503</name>
</gene>
<dbReference type="InterPro" id="IPR050801">
    <property type="entry name" value="Ca-Dep_Lectins_ImmuneDev"/>
</dbReference>
<dbReference type="AlphaFoldDB" id="A0A9J7KVW1"/>
<organism evidence="2 3">
    <name type="scientific">Branchiostoma floridae</name>
    <name type="common">Florida lancelet</name>
    <name type="synonym">Amphioxus</name>
    <dbReference type="NCBI Taxonomy" id="7739"/>
    <lineage>
        <taxon>Eukaryota</taxon>
        <taxon>Metazoa</taxon>
        <taxon>Chordata</taxon>
        <taxon>Cephalochordata</taxon>
        <taxon>Leptocardii</taxon>
        <taxon>Amphioxiformes</taxon>
        <taxon>Branchiostomatidae</taxon>
        <taxon>Branchiostoma</taxon>
    </lineage>
</organism>
<evidence type="ECO:0000259" key="1">
    <source>
        <dbReference type="PROSITE" id="PS50041"/>
    </source>
</evidence>
<sequence length="182" mass="20794">MGCMQYMYFSNKCLTFSGLWTEKEAPMKSTLQDLPNPTCSDGYSFHENMCYKAFTTPQNQIVAQIKCLSECGDLAIPRTESIDKFLISLKNAADPQSNFWFGLKRLGLSEKFYWVSNESDIVDKNTDYTNWAPGRPDDEADDKDCVLYLAQDSNFPDKWDHLPCFATKLPYLCSTKCHLVQG</sequence>
<dbReference type="KEGG" id="bfo:118412503"/>
<dbReference type="Pfam" id="PF00059">
    <property type="entry name" value="Lectin_C"/>
    <property type="match status" value="1"/>
</dbReference>
<dbReference type="PANTHER" id="PTHR22801">
    <property type="entry name" value="LITHOSTATHINE"/>
    <property type="match status" value="1"/>
</dbReference>
<dbReference type="RefSeq" id="XP_035671283.1">
    <property type="nucleotide sequence ID" value="XM_035815390.1"/>
</dbReference>
<dbReference type="InterPro" id="IPR016187">
    <property type="entry name" value="CTDL_fold"/>
</dbReference>
<dbReference type="Proteomes" id="UP000001554">
    <property type="component" value="Chromosome 3"/>
</dbReference>
<dbReference type="Gene3D" id="3.10.100.10">
    <property type="entry name" value="Mannose-Binding Protein A, subunit A"/>
    <property type="match status" value="1"/>
</dbReference>
<dbReference type="CDD" id="cd00037">
    <property type="entry name" value="CLECT"/>
    <property type="match status" value="1"/>
</dbReference>
<dbReference type="InterPro" id="IPR016186">
    <property type="entry name" value="C-type_lectin-like/link_sf"/>
</dbReference>
<dbReference type="InterPro" id="IPR001304">
    <property type="entry name" value="C-type_lectin-like"/>
</dbReference>
<keyword evidence="2" id="KW-1185">Reference proteome</keyword>
<dbReference type="SUPFAM" id="SSF56436">
    <property type="entry name" value="C-type lectin-like"/>
    <property type="match status" value="1"/>
</dbReference>
<dbReference type="PROSITE" id="PS50041">
    <property type="entry name" value="C_TYPE_LECTIN_2"/>
    <property type="match status" value="1"/>
</dbReference>